<dbReference type="NCBIfam" id="TIGR01845">
    <property type="entry name" value="outer_NodT"/>
    <property type="match status" value="1"/>
</dbReference>
<dbReference type="AlphaFoldDB" id="A0A2S0MF15"/>
<dbReference type="GO" id="GO:0005886">
    <property type="term" value="C:plasma membrane"/>
    <property type="evidence" value="ECO:0007669"/>
    <property type="project" value="UniProtKB-SubCell"/>
</dbReference>
<evidence type="ECO:0000313" key="4">
    <source>
        <dbReference type="EMBL" id="AVO34482.1"/>
    </source>
</evidence>
<keyword evidence="2" id="KW-0449">Lipoprotein</keyword>
<gene>
    <name evidence="4" type="ORF">C6570_09790</name>
</gene>
<comment type="subcellular location">
    <subcellularLocation>
        <location evidence="2">Cell membrane</location>
        <topology evidence="2">Lipid-anchor</topology>
    </subcellularLocation>
</comment>
<dbReference type="Proteomes" id="UP000239709">
    <property type="component" value="Chromosome"/>
</dbReference>
<dbReference type="SUPFAM" id="SSF56954">
    <property type="entry name" value="Outer membrane efflux proteins (OEP)"/>
    <property type="match status" value="1"/>
</dbReference>
<dbReference type="PANTHER" id="PTHR30203">
    <property type="entry name" value="OUTER MEMBRANE CATION EFFLUX PROTEIN"/>
    <property type="match status" value="1"/>
</dbReference>
<keyword evidence="3" id="KW-0175">Coiled coil</keyword>
<dbReference type="PROSITE" id="PS51257">
    <property type="entry name" value="PROKAR_LIPOPROTEIN"/>
    <property type="match status" value="1"/>
</dbReference>
<feature type="coiled-coil region" evidence="3">
    <location>
        <begin position="76"/>
        <end position="103"/>
    </location>
</feature>
<dbReference type="EMBL" id="CP027666">
    <property type="protein sequence ID" value="AVO34482.1"/>
    <property type="molecule type" value="Genomic_DNA"/>
</dbReference>
<dbReference type="Gene3D" id="1.20.1600.10">
    <property type="entry name" value="Outer membrane efflux proteins (OEP)"/>
    <property type="match status" value="1"/>
</dbReference>
<evidence type="ECO:0000256" key="3">
    <source>
        <dbReference type="SAM" id="Coils"/>
    </source>
</evidence>
<evidence type="ECO:0000313" key="5">
    <source>
        <dbReference type="Proteomes" id="UP000239709"/>
    </source>
</evidence>
<evidence type="ECO:0000256" key="2">
    <source>
        <dbReference type="RuleBase" id="RU362097"/>
    </source>
</evidence>
<dbReference type="InterPro" id="IPR003423">
    <property type="entry name" value="OMP_efflux"/>
</dbReference>
<dbReference type="GO" id="GO:0015562">
    <property type="term" value="F:efflux transmembrane transporter activity"/>
    <property type="evidence" value="ECO:0007669"/>
    <property type="project" value="InterPro"/>
</dbReference>
<comment type="similarity">
    <text evidence="1 2">Belongs to the outer membrane factor (OMF) (TC 1.B.17) family.</text>
</comment>
<dbReference type="Pfam" id="PF02321">
    <property type="entry name" value="OEP"/>
    <property type="match status" value="2"/>
</dbReference>
<keyword evidence="5" id="KW-1185">Reference proteome</keyword>
<dbReference type="RefSeq" id="WP_106703035.1">
    <property type="nucleotide sequence ID" value="NZ_CP027666.1"/>
</dbReference>
<evidence type="ECO:0000256" key="1">
    <source>
        <dbReference type="ARBA" id="ARBA00007613"/>
    </source>
</evidence>
<dbReference type="InterPro" id="IPR010131">
    <property type="entry name" value="MdtP/NodT-like"/>
</dbReference>
<keyword evidence="2" id="KW-0812">Transmembrane</keyword>
<protein>
    <submittedName>
        <fullName evidence="4">Transporter</fullName>
    </submittedName>
</protein>
<proteinExistence type="inferred from homology"/>
<keyword evidence="2" id="KW-0564">Palmitate</keyword>
<accession>A0A2S0MF15</accession>
<organism evidence="4 5">
    <name type="scientific">Ottowia oryzae</name>
    <dbReference type="NCBI Taxonomy" id="2109914"/>
    <lineage>
        <taxon>Bacteria</taxon>
        <taxon>Pseudomonadati</taxon>
        <taxon>Pseudomonadota</taxon>
        <taxon>Betaproteobacteria</taxon>
        <taxon>Burkholderiales</taxon>
        <taxon>Comamonadaceae</taxon>
        <taxon>Ottowia</taxon>
    </lineage>
</organism>
<dbReference type="OrthoDB" id="9770517at2"/>
<sequence length="488" mass="52040">MSAHRQSLSPRLLGALSTTCVWVLAGCNLAPQYSAPPLSVPTEIVPANAASARDHAANPAAPAAVPAPPLADWVTDDRLLRLLQQALDQNRNLQQAVLNVERARALYGITQANQLPTIALSSQASRTRVAADLSNSGQSVIQNQFSVQLGLTAFELDFWGRVRNLSEAALQQYLGQTNAQESVRLTLVGDVAQAWLNLAADQQRLRLAQDTLASREKAFTLTQRMHELGATSGLVLAQNQTTVDAARLDLAAYQSQVAKDRHALELLAGGPVADVLLPTAADGLDKPIAVLIEAPGALPSTVLLRRPDVRAAEHQLQAMNANIGVARANFFPRINLTAAIGTGSRALSALFEGGNGTWNVGPAIALPIFDGGANRANLRVAQVDRDLAVNGYDRAVQAAFREVADALAERLTWQQRLTAATALVDANQKALDLSNARFKAGTDNYLSVLDAQRSLYLAQQQLISLRLAEQVNRVALYKALGGDAPATP</sequence>
<dbReference type="PANTHER" id="PTHR30203:SF32">
    <property type="entry name" value="CATION EFFLUX SYSTEM PROTEIN CUSC"/>
    <property type="match status" value="1"/>
</dbReference>
<dbReference type="KEGG" id="otk:C6570_09790"/>
<reference evidence="4 5" key="1">
    <citation type="submission" date="2018-03" db="EMBL/GenBank/DDBJ databases">
        <title>Genome sequencing of Ottowia sp.</title>
        <authorList>
            <person name="Kim S.-J."/>
            <person name="Heo J."/>
            <person name="Kwon S.-W."/>
        </authorList>
    </citation>
    <scope>NUCLEOTIDE SEQUENCE [LARGE SCALE GENOMIC DNA]</scope>
    <source>
        <strain evidence="4 5">KADR8-3</strain>
    </source>
</reference>
<keyword evidence="2" id="KW-0472">Membrane</keyword>
<dbReference type="Gene3D" id="2.20.200.10">
    <property type="entry name" value="Outer membrane efflux proteins (OEP)"/>
    <property type="match status" value="1"/>
</dbReference>
<keyword evidence="2" id="KW-1134">Transmembrane beta strand</keyword>
<name>A0A2S0MF15_9BURK</name>